<dbReference type="InterPro" id="IPR001296">
    <property type="entry name" value="Glyco_trans_1"/>
</dbReference>
<feature type="domain" description="Glycosyl transferase family 1" evidence="1">
    <location>
        <begin position="196"/>
        <end position="360"/>
    </location>
</feature>
<evidence type="ECO:0000313" key="3">
    <source>
        <dbReference type="Proteomes" id="UP001065174"/>
    </source>
</evidence>
<gene>
    <name evidence="2" type="ORF">N6H18_06360</name>
</gene>
<dbReference type="SUPFAM" id="SSF53756">
    <property type="entry name" value="UDP-Glycosyltransferase/glycogen phosphorylase"/>
    <property type="match status" value="1"/>
</dbReference>
<protein>
    <submittedName>
        <fullName evidence="2">Glycosyltransferase family 4 protein</fullName>
    </submittedName>
</protein>
<sequence>MKILYFHQHFKTPSDGGSIRSYLLALEMVKKGHQVTMITAHNGQKITKNINGIETVYLHVSYDNTYKFWRRVTSFLQYSILACIESTKVDKIDYCYVMTTPLTTGLIGLFNKYFYKRPYFFEVGDLWPLVPVEMKFINARLLKKFTFWLEKLFYQNSIGNIGMSPPITKYITQVAPTVPAETIYNISDCEFFQPSISEPDSKEFVICYTGTFGLANDLSRIIQIASEIQHLPIRFILIGAGADKPKIEGQVTDLGLSNVEIRDFEDKNGVAKVLNQADAMFISFANYDSLFTGSPNKLYDALAAGKLIITNFEGWIGELITTEKCGFHFIHNQSQSLVENIQPFLDKALLLNEYQQNARRLAETRFDLKIQSKKLLDFLDQQTS</sequence>
<evidence type="ECO:0000259" key="1">
    <source>
        <dbReference type="Pfam" id="PF00534"/>
    </source>
</evidence>
<dbReference type="Pfam" id="PF00534">
    <property type="entry name" value="Glycos_transf_1"/>
    <property type="match status" value="1"/>
</dbReference>
<dbReference type="CDD" id="cd03794">
    <property type="entry name" value="GT4_WbuB-like"/>
    <property type="match status" value="1"/>
</dbReference>
<dbReference type="Gene3D" id="3.40.50.2000">
    <property type="entry name" value="Glycogen Phosphorylase B"/>
    <property type="match status" value="2"/>
</dbReference>
<evidence type="ECO:0000313" key="2">
    <source>
        <dbReference type="EMBL" id="UXP33575.1"/>
    </source>
</evidence>
<dbReference type="RefSeq" id="WP_262311004.1">
    <property type="nucleotide sequence ID" value="NZ_CP106679.1"/>
</dbReference>
<accession>A0ABY6CST9</accession>
<organism evidence="2 3">
    <name type="scientific">Reichenbachiella agarivorans</name>
    <dbReference type="NCBI Taxonomy" id="2979464"/>
    <lineage>
        <taxon>Bacteria</taxon>
        <taxon>Pseudomonadati</taxon>
        <taxon>Bacteroidota</taxon>
        <taxon>Cytophagia</taxon>
        <taxon>Cytophagales</taxon>
        <taxon>Reichenbachiellaceae</taxon>
        <taxon>Reichenbachiella</taxon>
    </lineage>
</organism>
<dbReference type="EMBL" id="CP106679">
    <property type="protein sequence ID" value="UXP33575.1"/>
    <property type="molecule type" value="Genomic_DNA"/>
</dbReference>
<name>A0ABY6CST9_9BACT</name>
<dbReference type="Proteomes" id="UP001065174">
    <property type="component" value="Chromosome"/>
</dbReference>
<keyword evidence="3" id="KW-1185">Reference proteome</keyword>
<dbReference type="PANTHER" id="PTHR12526">
    <property type="entry name" value="GLYCOSYLTRANSFERASE"/>
    <property type="match status" value="1"/>
</dbReference>
<proteinExistence type="predicted"/>
<reference evidence="2" key="1">
    <citation type="submission" date="2022-09" db="EMBL/GenBank/DDBJ databases">
        <title>Comparative genomics and taxonomic characterization of three novel marine species of genus Reichenbachiella exhibiting antioxidant and polysaccharide degradation activities.</title>
        <authorList>
            <person name="Muhammad N."/>
            <person name="Lee Y.-J."/>
            <person name="Ko J."/>
            <person name="Kim S.-G."/>
        </authorList>
    </citation>
    <scope>NUCLEOTIDE SEQUENCE</scope>
    <source>
        <strain evidence="2">BKB1-1</strain>
    </source>
</reference>
<dbReference type="PANTHER" id="PTHR12526:SF638">
    <property type="entry name" value="SPORE COAT PROTEIN SA"/>
    <property type="match status" value="1"/>
</dbReference>